<sequence>MTTAYFEDLAGLLHARGLPAGEVDETVEHLAAHAGGADPEERYGPVRDLAERLTGSAFDGAPSPETDPTARTWTWTADAFADRARLYAAGEEGWEVERVDGDGRFVAHRDLADPRRWEYRRETGGAPSPDGWEACGTWLCYRYYKRPKQNAPAGSLDQIPERSSLPLTRMVVGYVAALAVVGAAWALLGGSGIGYLGGFFVGAALAGAALVIVRTRRR</sequence>
<reference evidence="2 3" key="1">
    <citation type="journal article" date="2019" name="Int. J. Syst. Evol. Microbiol.">
        <title>The Global Catalogue of Microorganisms (GCM) 10K type strain sequencing project: providing services to taxonomists for standard genome sequencing and annotation.</title>
        <authorList>
            <consortium name="The Broad Institute Genomics Platform"/>
            <consortium name="The Broad Institute Genome Sequencing Center for Infectious Disease"/>
            <person name="Wu L."/>
            <person name="Ma J."/>
        </authorList>
    </citation>
    <scope>NUCLEOTIDE SEQUENCE [LARGE SCALE GENOMIC DNA]</scope>
    <source>
        <strain evidence="2 3">JCM 3325</strain>
    </source>
</reference>
<evidence type="ECO:0000313" key="2">
    <source>
        <dbReference type="EMBL" id="GAA2435494.1"/>
    </source>
</evidence>
<evidence type="ECO:0000313" key="3">
    <source>
        <dbReference type="Proteomes" id="UP001501231"/>
    </source>
</evidence>
<feature type="transmembrane region" description="Helical" evidence="1">
    <location>
        <begin position="171"/>
        <end position="188"/>
    </location>
</feature>
<accession>A0ABN3JR85</accession>
<name>A0ABN3JR85_9ACTN</name>
<evidence type="ECO:0000256" key="1">
    <source>
        <dbReference type="SAM" id="Phobius"/>
    </source>
</evidence>
<proteinExistence type="predicted"/>
<dbReference type="EMBL" id="BAAARW010000020">
    <property type="protein sequence ID" value="GAA2435494.1"/>
    <property type="molecule type" value="Genomic_DNA"/>
</dbReference>
<dbReference type="Proteomes" id="UP001501231">
    <property type="component" value="Unassembled WGS sequence"/>
</dbReference>
<keyword evidence="1" id="KW-0812">Transmembrane</keyword>
<protein>
    <recommendedName>
        <fullName evidence="4">DUF1707 domain-containing protein</fullName>
    </recommendedName>
</protein>
<keyword evidence="1" id="KW-1133">Transmembrane helix</keyword>
<gene>
    <name evidence="2" type="ORF">GCM10010191_57700</name>
</gene>
<keyword evidence="3" id="KW-1185">Reference proteome</keyword>
<evidence type="ECO:0008006" key="4">
    <source>
        <dbReference type="Google" id="ProtNLM"/>
    </source>
</evidence>
<keyword evidence="1" id="KW-0472">Membrane</keyword>
<feature type="transmembrane region" description="Helical" evidence="1">
    <location>
        <begin position="194"/>
        <end position="213"/>
    </location>
</feature>
<organism evidence="2 3">
    <name type="scientific">Actinomadura vinacea</name>
    <dbReference type="NCBI Taxonomy" id="115336"/>
    <lineage>
        <taxon>Bacteria</taxon>
        <taxon>Bacillati</taxon>
        <taxon>Actinomycetota</taxon>
        <taxon>Actinomycetes</taxon>
        <taxon>Streptosporangiales</taxon>
        <taxon>Thermomonosporaceae</taxon>
        <taxon>Actinomadura</taxon>
    </lineage>
</organism>
<comment type="caution">
    <text evidence="2">The sequence shown here is derived from an EMBL/GenBank/DDBJ whole genome shotgun (WGS) entry which is preliminary data.</text>
</comment>
<dbReference type="RefSeq" id="WP_344593091.1">
    <property type="nucleotide sequence ID" value="NZ_BAAARW010000020.1"/>
</dbReference>